<sequence length="599" mass="66431">MIRREVSTLGANLLGCISRCNRIQSFNEVHAQLITSGGLLDDFVSSKFINVLVSSGNLTRAYLIINHIRRLPSSFAVNALITGYSCRNKQASILVYKDVMRIGFMPDKYTFPVLLKSCSNALGLAEGKQVHTMAFKMGFLSDIYVQNALVYFYSVSGECDTAGKLFDEMVVRDVVSWTGLISGYVRGRHFHEAVKLFLVMDVEPNTATFVSVIVACGRLRLIGMAKGTHSLILKHEANQSLIVGNALLDMYLKCDCLDEAGQIFDELPVRDIVSWTSMISGLVQCKRPKDALEVFHLMQISAVEPDKVTLASVLSACATLGALSSGRWVHEYIDRMGIEWDHHIGTAMVDMYAKCGCIDRALNTFNSLRHKNVFTWNALIGGLAMHGYGKKAIYYFSKMVQIGERPNEVTFLTVLSACVHAGLVHEGRLYFDQMTRKYNLVPRVEHYGCMVDLLGRAGLLGDALEVIRSMPMEADVLMWGAMLSACKAHGNIDLTQQILATLVELESHDSGIFVLLSNIYASNDRWEDVMRLRKLMKKSGIKKAPGSSAIEINGKTHEFIVGGSHRHPEQEKINLVLATLMSVIDLEGQIDLGQEVNMG</sequence>
<dbReference type="AlphaFoldDB" id="A0AAV7EGE3"/>
<dbReference type="Pfam" id="PF20431">
    <property type="entry name" value="E_motif"/>
    <property type="match status" value="1"/>
</dbReference>
<evidence type="ECO:0000313" key="5">
    <source>
        <dbReference type="Proteomes" id="UP000825729"/>
    </source>
</evidence>
<dbReference type="Proteomes" id="UP000825729">
    <property type="component" value="Unassembled WGS sequence"/>
</dbReference>
<dbReference type="InterPro" id="IPR046848">
    <property type="entry name" value="E_motif"/>
</dbReference>
<protein>
    <submittedName>
        <fullName evidence="4">Uncharacterized protein</fullName>
    </submittedName>
</protein>
<feature type="repeat" description="PPR" evidence="3">
    <location>
        <begin position="372"/>
        <end position="406"/>
    </location>
</feature>
<evidence type="ECO:0000256" key="3">
    <source>
        <dbReference type="PROSITE-ProRule" id="PRU00708"/>
    </source>
</evidence>
<comment type="similarity">
    <text evidence="1">Belongs to the PPR family. PCMP-H subfamily.</text>
</comment>
<dbReference type="InterPro" id="IPR046960">
    <property type="entry name" value="PPR_At4g14850-like_plant"/>
</dbReference>
<dbReference type="EMBL" id="JAINDJ010000005">
    <property type="protein sequence ID" value="KAG9447130.1"/>
    <property type="molecule type" value="Genomic_DNA"/>
</dbReference>
<organism evidence="4 5">
    <name type="scientific">Aristolochia fimbriata</name>
    <name type="common">White veined hardy Dutchman's pipe vine</name>
    <dbReference type="NCBI Taxonomy" id="158543"/>
    <lineage>
        <taxon>Eukaryota</taxon>
        <taxon>Viridiplantae</taxon>
        <taxon>Streptophyta</taxon>
        <taxon>Embryophyta</taxon>
        <taxon>Tracheophyta</taxon>
        <taxon>Spermatophyta</taxon>
        <taxon>Magnoliopsida</taxon>
        <taxon>Magnoliidae</taxon>
        <taxon>Piperales</taxon>
        <taxon>Aristolochiaceae</taxon>
        <taxon>Aristolochia</taxon>
    </lineage>
</organism>
<name>A0AAV7EGE3_ARIFI</name>
<keyword evidence="2" id="KW-0677">Repeat</keyword>
<dbReference type="PROSITE" id="PS51375">
    <property type="entry name" value="PPR"/>
    <property type="match status" value="2"/>
</dbReference>
<comment type="caution">
    <text evidence="4">The sequence shown here is derived from an EMBL/GenBank/DDBJ whole genome shotgun (WGS) entry which is preliminary data.</text>
</comment>
<dbReference type="FunFam" id="1.25.40.10:FF:000968">
    <property type="entry name" value="Pentatricopeptide repeat-containing protein, mitochondrial"/>
    <property type="match status" value="1"/>
</dbReference>
<dbReference type="InterPro" id="IPR002885">
    <property type="entry name" value="PPR_rpt"/>
</dbReference>
<dbReference type="PANTHER" id="PTHR47926">
    <property type="entry name" value="PENTATRICOPEPTIDE REPEAT-CONTAINING PROTEIN"/>
    <property type="match status" value="1"/>
</dbReference>
<evidence type="ECO:0000313" key="4">
    <source>
        <dbReference type="EMBL" id="KAG9447130.1"/>
    </source>
</evidence>
<gene>
    <name evidence="4" type="ORF">H6P81_013258</name>
</gene>
<dbReference type="Gene3D" id="1.25.40.10">
    <property type="entry name" value="Tetratricopeptide repeat domain"/>
    <property type="match status" value="4"/>
</dbReference>
<dbReference type="NCBIfam" id="TIGR00756">
    <property type="entry name" value="PPR"/>
    <property type="match status" value="4"/>
</dbReference>
<dbReference type="Pfam" id="PF01535">
    <property type="entry name" value="PPR"/>
    <property type="match status" value="3"/>
</dbReference>
<proteinExistence type="inferred from homology"/>
<dbReference type="FunFam" id="1.25.40.10:FF:000511">
    <property type="entry name" value="Pentatricopeptide repeat-containing protein"/>
    <property type="match status" value="1"/>
</dbReference>
<evidence type="ECO:0000256" key="2">
    <source>
        <dbReference type="ARBA" id="ARBA00022737"/>
    </source>
</evidence>
<dbReference type="GO" id="GO:0003723">
    <property type="term" value="F:RNA binding"/>
    <property type="evidence" value="ECO:0007669"/>
    <property type="project" value="InterPro"/>
</dbReference>
<reference evidence="4 5" key="1">
    <citation type="submission" date="2021-07" db="EMBL/GenBank/DDBJ databases">
        <title>The Aristolochia fimbriata genome: insights into angiosperm evolution, floral development and chemical biosynthesis.</title>
        <authorList>
            <person name="Jiao Y."/>
        </authorList>
    </citation>
    <scope>NUCLEOTIDE SEQUENCE [LARGE SCALE GENOMIC DNA]</scope>
    <source>
        <strain evidence="4">IBCAS-2021</strain>
        <tissue evidence="4">Leaf</tissue>
    </source>
</reference>
<dbReference type="Pfam" id="PF13041">
    <property type="entry name" value="PPR_2"/>
    <property type="match status" value="2"/>
</dbReference>
<dbReference type="InterPro" id="IPR011990">
    <property type="entry name" value="TPR-like_helical_dom_sf"/>
</dbReference>
<dbReference type="FunFam" id="1.25.40.10:FF:000333">
    <property type="entry name" value="Pentatricopeptide repeat-containing protein"/>
    <property type="match status" value="1"/>
</dbReference>
<keyword evidence="5" id="KW-1185">Reference proteome</keyword>
<dbReference type="PANTHER" id="PTHR47926:SF459">
    <property type="entry name" value="PENTATRICOPEPTIDE REPEAT-CONTAINING PROTEIN"/>
    <property type="match status" value="1"/>
</dbReference>
<feature type="repeat" description="PPR" evidence="3">
    <location>
        <begin position="271"/>
        <end position="305"/>
    </location>
</feature>
<evidence type="ECO:0000256" key="1">
    <source>
        <dbReference type="ARBA" id="ARBA00006643"/>
    </source>
</evidence>
<accession>A0AAV7EGE3</accession>
<dbReference type="GO" id="GO:0009451">
    <property type="term" value="P:RNA modification"/>
    <property type="evidence" value="ECO:0007669"/>
    <property type="project" value="InterPro"/>
</dbReference>